<dbReference type="AlphaFoldDB" id="A0A6C0K9S5"/>
<proteinExistence type="predicted"/>
<organism evidence="1">
    <name type="scientific">viral metagenome</name>
    <dbReference type="NCBI Taxonomy" id="1070528"/>
    <lineage>
        <taxon>unclassified sequences</taxon>
        <taxon>metagenomes</taxon>
        <taxon>organismal metagenomes</taxon>
    </lineage>
</organism>
<dbReference type="EMBL" id="MN740840">
    <property type="protein sequence ID" value="QHU14429.1"/>
    <property type="molecule type" value="Genomic_DNA"/>
</dbReference>
<protein>
    <submittedName>
        <fullName evidence="1">Uncharacterized protein</fullName>
    </submittedName>
</protein>
<evidence type="ECO:0000313" key="1">
    <source>
        <dbReference type="EMBL" id="QHU14429.1"/>
    </source>
</evidence>
<name>A0A6C0K9S5_9ZZZZ</name>
<reference evidence="1" key="1">
    <citation type="journal article" date="2020" name="Nature">
        <title>Giant virus diversity and host interactions through global metagenomics.</title>
        <authorList>
            <person name="Schulz F."/>
            <person name="Roux S."/>
            <person name="Paez-Espino D."/>
            <person name="Jungbluth S."/>
            <person name="Walsh D.A."/>
            <person name="Denef V.J."/>
            <person name="McMahon K.D."/>
            <person name="Konstantinidis K.T."/>
            <person name="Eloe-Fadrosh E.A."/>
            <person name="Kyrpides N.C."/>
            <person name="Woyke T."/>
        </authorList>
    </citation>
    <scope>NUCLEOTIDE SEQUENCE</scope>
    <source>
        <strain evidence="1">GVMAG-S-1102113-118</strain>
    </source>
</reference>
<sequence length="105" mass="11415">MVFCSIQEAYGSNFESSRASYNSPPCSSQQFNPNDPYFALAGASSSPPALSVELENLRDKVETFVSSGSQAQRTEAFGGSRERLDNILHCTLVAIFTGLLVDHFT</sequence>
<accession>A0A6C0K9S5</accession>